<evidence type="ECO:0000313" key="3">
    <source>
        <dbReference type="Proteomes" id="UP000309128"/>
    </source>
</evidence>
<dbReference type="OrthoDB" id="4328825at2"/>
<dbReference type="PRINTS" id="PR00411">
    <property type="entry name" value="PNDRDTASEI"/>
</dbReference>
<accession>A0A5S4FPK4</accession>
<dbReference type="SUPFAM" id="SSF51905">
    <property type="entry name" value="FAD/NAD(P)-binding domain"/>
    <property type="match status" value="2"/>
</dbReference>
<gene>
    <name evidence="2" type="ORF">ETD86_36785</name>
</gene>
<dbReference type="PRINTS" id="PR00368">
    <property type="entry name" value="FADPNR"/>
</dbReference>
<dbReference type="Pfam" id="PF13738">
    <property type="entry name" value="Pyr_redox_3"/>
    <property type="match status" value="1"/>
</dbReference>
<evidence type="ECO:0000256" key="1">
    <source>
        <dbReference type="ARBA" id="ARBA00023002"/>
    </source>
</evidence>
<dbReference type="Proteomes" id="UP000309128">
    <property type="component" value="Unassembled WGS sequence"/>
</dbReference>
<dbReference type="GO" id="GO:0050660">
    <property type="term" value="F:flavin adenine dinucleotide binding"/>
    <property type="evidence" value="ECO:0007669"/>
    <property type="project" value="TreeGrafter"/>
</dbReference>
<evidence type="ECO:0000313" key="2">
    <source>
        <dbReference type="EMBL" id="TMR11124.1"/>
    </source>
</evidence>
<sequence>MMWIVTTSDEPKTHDVVVIGGGQSGLAAARTLLDAGLTPVLLEATDQATGSWPRYYDSLTLFSPARYSSLPGMAFPGDPHRYPHRDEVVDYLTRYSRDLARRGVEIRTGARVVSVEPDGQAGEEGFTVRLANGTALNAPGVIAATGSFDNPHLPRFEGQAGFAGEILHAATYINPELYAGKRIVVVGAGNSAVQIAYELAEIATVTLATREPIRFLNQRPLGKDVHFWFSVTGFDRLPARLVSAPPTGPVLDEGVYRQALLNGRVDRRPMFTRLDGDAVVWAAGHRERVDVVLPATGYRPHLDYLHGLGALDDSGHPRHDRGLSTTHPGLGFLGLEWQRNPASNSLRGVGRDARYLVGKLKSHLSARRHRTAA</sequence>
<dbReference type="Gene3D" id="3.50.50.60">
    <property type="entry name" value="FAD/NAD(P)-binding domain"/>
    <property type="match status" value="1"/>
</dbReference>
<dbReference type="InterPro" id="IPR050982">
    <property type="entry name" value="Auxin_biosynth/cation_transpt"/>
</dbReference>
<dbReference type="GO" id="GO:0004497">
    <property type="term" value="F:monooxygenase activity"/>
    <property type="evidence" value="ECO:0007669"/>
    <property type="project" value="TreeGrafter"/>
</dbReference>
<dbReference type="AlphaFoldDB" id="A0A5S4FPK4"/>
<dbReference type="InterPro" id="IPR036188">
    <property type="entry name" value="FAD/NAD-bd_sf"/>
</dbReference>
<keyword evidence="3" id="KW-1185">Reference proteome</keyword>
<protein>
    <submittedName>
        <fullName evidence="2">NAD(P)/FAD-dependent oxidoreductase</fullName>
    </submittedName>
</protein>
<reference evidence="2 3" key="1">
    <citation type="submission" date="2019-05" db="EMBL/GenBank/DDBJ databases">
        <title>Draft genome sequence of Nonomuraea turkmeniaca DSM 43926.</title>
        <authorList>
            <person name="Saricaoglu S."/>
            <person name="Isik K."/>
        </authorList>
    </citation>
    <scope>NUCLEOTIDE SEQUENCE [LARGE SCALE GENOMIC DNA]</scope>
    <source>
        <strain evidence="2 3">DSM 43926</strain>
    </source>
</reference>
<keyword evidence="1" id="KW-0560">Oxidoreductase</keyword>
<dbReference type="PANTHER" id="PTHR43539:SF78">
    <property type="entry name" value="FLAVIN-CONTAINING MONOOXYGENASE"/>
    <property type="match status" value="1"/>
</dbReference>
<comment type="caution">
    <text evidence="2">The sequence shown here is derived from an EMBL/GenBank/DDBJ whole genome shotgun (WGS) entry which is preliminary data.</text>
</comment>
<organism evidence="2 3">
    <name type="scientific">Nonomuraea turkmeniaca</name>
    <dbReference type="NCBI Taxonomy" id="103838"/>
    <lineage>
        <taxon>Bacteria</taxon>
        <taxon>Bacillati</taxon>
        <taxon>Actinomycetota</taxon>
        <taxon>Actinomycetes</taxon>
        <taxon>Streptosporangiales</taxon>
        <taxon>Streptosporangiaceae</taxon>
        <taxon>Nonomuraea</taxon>
    </lineage>
</organism>
<dbReference type="EMBL" id="VCKY01000166">
    <property type="protein sequence ID" value="TMR11124.1"/>
    <property type="molecule type" value="Genomic_DNA"/>
</dbReference>
<name>A0A5S4FPK4_9ACTN</name>
<dbReference type="PANTHER" id="PTHR43539">
    <property type="entry name" value="FLAVIN-BINDING MONOOXYGENASE-LIKE PROTEIN (AFU_ORTHOLOGUE AFUA_4G09220)"/>
    <property type="match status" value="1"/>
</dbReference>
<proteinExistence type="predicted"/>